<keyword evidence="1" id="KW-0732">Signal</keyword>
<comment type="caution">
    <text evidence="2">The sequence shown here is derived from an EMBL/GenBank/DDBJ whole genome shotgun (WGS) entry which is preliminary data.</text>
</comment>
<gene>
    <name evidence="2" type="ORF">ETX26_12085</name>
</gene>
<evidence type="ECO:0000313" key="3">
    <source>
        <dbReference type="Proteomes" id="UP000293623"/>
    </source>
</evidence>
<organism evidence="2 3">
    <name type="scientific">Pelagerythrobacter rhizovicinus</name>
    <dbReference type="NCBI Taxonomy" id="2268576"/>
    <lineage>
        <taxon>Bacteria</taxon>
        <taxon>Pseudomonadati</taxon>
        <taxon>Pseudomonadota</taxon>
        <taxon>Alphaproteobacteria</taxon>
        <taxon>Sphingomonadales</taxon>
        <taxon>Erythrobacteraceae</taxon>
        <taxon>Pelagerythrobacter</taxon>
    </lineage>
</organism>
<protein>
    <submittedName>
        <fullName evidence="2">DUF2141 domain-containing protein</fullName>
    </submittedName>
</protein>
<reference evidence="2 3" key="1">
    <citation type="submission" date="2019-01" db="EMBL/GenBank/DDBJ databases">
        <title>Altererythrobacter rhizovicinus sp. nov., isolated from the rhizosphere soil of Haloxylon ammodendron.</title>
        <authorList>
            <person name="Li H.-P."/>
            <person name="Gou J.-Y."/>
            <person name="Yao D."/>
            <person name="Han Q.-Q."/>
            <person name="Shao K.-Z."/>
            <person name="Zhao Q."/>
            <person name="Zhang J.-L."/>
        </authorList>
    </citation>
    <scope>NUCLEOTIDE SEQUENCE [LARGE SCALE GENOMIC DNA]</scope>
    <source>
        <strain evidence="2 3">AY-3R</strain>
    </source>
</reference>
<dbReference type="InterPro" id="IPR018673">
    <property type="entry name" value="DUF2141"/>
</dbReference>
<feature type="signal peptide" evidence="1">
    <location>
        <begin position="1"/>
        <end position="27"/>
    </location>
</feature>
<proteinExistence type="predicted"/>
<accession>A0A4Q2KJV3</accession>
<dbReference type="AlphaFoldDB" id="A0A4Q2KJV3"/>
<dbReference type="EMBL" id="SDPV01000002">
    <property type="protein sequence ID" value="RXZ64617.1"/>
    <property type="molecule type" value="Genomic_DNA"/>
</dbReference>
<name>A0A4Q2KJV3_9SPHN</name>
<dbReference type="RefSeq" id="WP_129524924.1">
    <property type="nucleotide sequence ID" value="NZ_SDPV01000002.1"/>
</dbReference>
<evidence type="ECO:0000256" key="1">
    <source>
        <dbReference type="SAM" id="SignalP"/>
    </source>
</evidence>
<feature type="chain" id="PRO_5020344020" evidence="1">
    <location>
        <begin position="28"/>
        <end position="165"/>
    </location>
</feature>
<evidence type="ECO:0000313" key="2">
    <source>
        <dbReference type="EMBL" id="RXZ64617.1"/>
    </source>
</evidence>
<dbReference type="Pfam" id="PF09912">
    <property type="entry name" value="DUF2141"/>
    <property type="match status" value="1"/>
</dbReference>
<dbReference type="Proteomes" id="UP000293623">
    <property type="component" value="Unassembled WGS sequence"/>
</dbReference>
<keyword evidence="3" id="KW-1185">Reference proteome</keyword>
<dbReference type="OrthoDB" id="7189112at2"/>
<sequence>MTLRKILGLAAGATLAASTLAAGPALAYQQKISNDLDRCSTGNGPAVKVTVTGVKSSSGTMRVQSYRGTSAEWLKEGKWLNRVEAPARRGSMTFCLPVPAAGTYAVAVRHDVNGNGKTDLREDGGGMSNNPSINIFNLGKPSYTKTAFSVGDSVKSITINMKYWG</sequence>